<evidence type="ECO:0000313" key="3">
    <source>
        <dbReference type="Proteomes" id="UP000650467"/>
    </source>
</evidence>
<comment type="caution">
    <text evidence="2">The sequence shown here is derived from an EMBL/GenBank/DDBJ whole genome shotgun (WGS) entry which is preliminary data.</text>
</comment>
<dbReference type="Proteomes" id="UP000650467">
    <property type="component" value="Unassembled WGS sequence"/>
</dbReference>
<reference evidence="2" key="1">
    <citation type="journal article" date="2020" name="bioRxiv">
        <title>Comparative genomics of Chlamydomonas.</title>
        <authorList>
            <person name="Craig R.J."/>
            <person name="Hasan A.R."/>
            <person name="Ness R.W."/>
            <person name="Keightley P.D."/>
        </authorList>
    </citation>
    <scope>NUCLEOTIDE SEQUENCE</scope>
    <source>
        <strain evidence="2">SAG 7.73</strain>
    </source>
</reference>
<gene>
    <name evidence="2" type="ORF">HXX76_009428</name>
</gene>
<sequence length="937" mass="97417">MPGPRPASSASTSAASAIDVDLEALIWAISSARSNSPGNWGANGCGSSDSAGPRGTSGATAAAGGAGSLAQPSWTPDSLLAALDLALPDTERGQRAWVAVQQGDSGGAVWSDNGAADGRHSDYGLESVLLPAVVAPASNLHPPSSSLAWSSAVAPAELGSWLDGGAARADRNKARPSPDRLLPQLVSFLSRDSATNWQGAEPGLGGREAERLMGPLAAEGPALAGLMCAAAGVAWTSQQPLQPAGGWAHGPPAAAPANTAAMSSCSALDPALDWALGVLSDRVSHAEPSPGDVRLANRTFAAHVRRAGGMDVAHPESQSRRHASGVSAVEQAPSSCAGALPWQALQPLVAALGNRLSPCSALALLQVLVRQVGRSWRQQQPGDASSPLPARQQQQVAATCQALFAAALRQPEQLPRATAAGLLVVMRRLQLHSPPTCALLVERLLASSSAAEATGATAAAPGSTDMLDANGEGGKRLRLALRRGRGRGRAVKPLRLEWVAMALSCLGQLRVPAEALPRRAVTRLFRSAVAPANRRRWTPPLAAALLVWAARLHCRPPAAALKLYMKGLLEARTGASWRRRRGGNSSKRPTDGMGIASTSPPARPCSLLARMRGPQLMAVLEALWRLYGPEASPQAAAAAGRKEATSPVSGPPHHFQRLIAAALMGRLQQLPRQQLLRLPLLMARLGLTSLRRPEHLQAFSVQVQKAAGSCDALDVVLLLRGLAAEARGEAQPPRGGAAASEYCGWQRGELADVALRRYTVLLPSASPRFSAAALEALPALWLPPHSGLAAAASSSARAAADSAEADLQRRRAADMAAERQWLLQQLDDHLAEALAEAAVRLEHAVAASRRGVRAGGDRGSQRMEHDAGVSKLVLQVLESHVALRRQPSQRLQAALEAAVVAVAPTLGTSGCTRVRAAYWGLGLSAGSRLNVALVTFG</sequence>
<accession>A0A835VZA5</accession>
<organism evidence="2 3">
    <name type="scientific">Chlamydomonas incerta</name>
    <dbReference type="NCBI Taxonomy" id="51695"/>
    <lineage>
        <taxon>Eukaryota</taxon>
        <taxon>Viridiplantae</taxon>
        <taxon>Chlorophyta</taxon>
        <taxon>core chlorophytes</taxon>
        <taxon>Chlorophyceae</taxon>
        <taxon>CS clade</taxon>
        <taxon>Chlamydomonadales</taxon>
        <taxon>Chlamydomonadaceae</taxon>
        <taxon>Chlamydomonas</taxon>
    </lineage>
</organism>
<keyword evidence="3" id="KW-1185">Reference proteome</keyword>
<evidence type="ECO:0000256" key="1">
    <source>
        <dbReference type="SAM" id="MobiDB-lite"/>
    </source>
</evidence>
<protein>
    <submittedName>
        <fullName evidence="2">Uncharacterized protein</fullName>
    </submittedName>
</protein>
<evidence type="ECO:0000313" key="2">
    <source>
        <dbReference type="EMBL" id="KAG2431413.1"/>
    </source>
</evidence>
<dbReference type="AlphaFoldDB" id="A0A835VZA5"/>
<name>A0A835VZA5_CHLIN</name>
<feature type="region of interest" description="Disordered" evidence="1">
    <location>
        <begin position="33"/>
        <end position="70"/>
    </location>
</feature>
<feature type="region of interest" description="Disordered" evidence="1">
    <location>
        <begin position="576"/>
        <end position="600"/>
    </location>
</feature>
<dbReference type="OrthoDB" id="547624at2759"/>
<feature type="compositionally biased region" description="Low complexity" evidence="1">
    <location>
        <begin position="50"/>
        <end position="63"/>
    </location>
</feature>
<proteinExistence type="predicted"/>
<dbReference type="EMBL" id="JAEHOC010000024">
    <property type="protein sequence ID" value="KAG2431413.1"/>
    <property type="molecule type" value="Genomic_DNA"/>
</dbReference>